<dbReference type="Proteomes" id="UP000224044">
    <property type="component" value="Unassembled WGS sequence"/>
</dbReference>
<proteinExistence type="predicted"/>
<dbReference type="Gene3D" id="1.20.225.10">
    <property type="entry name" value="Bacteriocin AS-48"/>
    <property type="match status" value="1"/>
</dbReference>
<comment type="caution">
    <text evidence="2">The sequence shown here is derived from an EMBL/GenBank/DDBJ whole genome shotgun (WGS) entry which is preliminary data.</text>
</comment>
<evidence type="ECO:0008006" key="4">
    <source>
        <dbReference type="Google" id="ProtNLM"/>
    </source>
</evidence>
<feature type="transmembrane region" description="Helical" evidence="1">
    <location>
        <begin position="36"/>
        <end position="59"/>
    </location>
</feature>
<keyword evidence="1" id="KW-1133">Transmembrane helix</keyword>
<protein>
    <recommendedName>
        <fullName evidence="4">Circular bacteriocin, circularin A/uberolysin family</fullName>
    </recommendedName>
</protein>
<dbReference type="InterPro" id="IPR009086">
    <property type="entry name" value="Bacteriocin_AS48"/>
</dbReference>
<keyword evidence="1" id="KW-0472">Membrane</keyword>
<name>A0AAP8JXH4_9BACI</name>
<accession>A0AAP8JXH4</accession>
<organism evidence="2 3">
    <name type="scientific">Bacillus toyonensis</name>
    <dbReference type="NCBI Taxonomy" id="155322"/>
    <lineage>
        <taxon>Bacteria</taxon>
        <taxon>Bacillati</taxon>
        <taxon>Bacillota</taxon>
        <taxon>Bacilli</taxon>
        <taxon>Bacillales</taxon>
        <taxon>Bacillaceae</taxon>
        <taxon>Bacillus</taxon>
        <taxon>Bacillus cereus group</taxon>
    </lineage>
</organism>
<gene>
    <name evidence="2" type="ORF">COF62_16320</name>
</gene>
<evidence type="ECO:0000313" key="3">
    <source>
        <dbReference type="Proteomes" id="UP000224044"/>
    </source>
</evidence>
<reference evidence="2 3" key="1">
    <citation type="submission" date="2017-09" db="EMBL/GenBank/DDBJ databases">
        <title>Large-scale bioinformatics analysis of Bacillus genomes uncovers conserved roles of natural products in bacterial physiology.</title>
        <authorList>
            <consortium name="Agbiome Team Llc"/>
            <person name="Bleich R.M."/>
            <person name="Grubbs K.J."/>
            <person name="Santa Maria K.C."/>
            <person name="Allen S.E."/>
            <person name="Farag S."/>
            <person name="Shank E.A."/>
            <person name="Bowers A."/>
        </authorList>
    </citation>
    <scope>NUCLEOTIDE SEQUENCE [LARGE SCALE GENOMIC DNA]</scope>
    <source>
        <strain evidence="2 3">AFS042148</strain>
    </source>
</reference>
<keyword evidence="1" id="KW-0812">Transmembrane</keyword>
<evidence type="ECO:0000313" key="2">
    <source>
        <dbReference type="EMBL" id="PHE11412.1"/>
    </source>
</evidence>
<evidence type="ECO:0000256" key="1">
    <source>
        <dbReference type="SAM" id="Phobius"/>
    </source>
</evidence>
<sequence>MLDFIQVAPMIFDIAEKYGITYANAYMIADAINNGLTVASFLTILTGVGSIVGATTALIRKKVFEVGLKKAAWW</sequence>
<dbReference type="AlphaFoldDB" id="A0AAP8JXH4"/>
<dbReference type="EMBL" id="NUSY01000023">
    <property type="protein sequence ID" value="PHE11412.1"/>
    <property type="molecule type" value="Genomic_DNA"/>
</dbReference>
<dbReference type="RefSeq" id="WP_097882615.1">
    <property type="nucleotide sequence ID" value="NZ_JBALNA010000159.1"/>
</dbReference>